<protein>
    <submittedName>
        <fullName evidence="1">Uncharacterized protein</fullName>
    </submittedName>
</protein>
<evidence type="ECO:0000313" key="1">
    <source>
        <dbReference type="EMBL" id="MQL82127.1"/>
    </source>
</evidence>
<name>A0A843UIL1_COLES</name>
<sequence length="69" mass="7912">MHSWKPKFEFLAAGGVGDPHTKPFFFPFSSVAICTNCPFEVDQRRRPYERDGPISPILRSCRNNIPVVF</sequence>
<gene>
    <name evidence="1" type="ORF">Taro_014600</name>
</gene>
<dbReference type="Proteomes" id="UP000652761">
    <property type="component" value="Unassembled WGS sequence"/>
</dbReference>
<keyword evidence="2" id="KW-1185">Reference proteome</keyword>
<dbReference type="AlphaFoldDB" id="A0A843UIL1"/>
<reference evidence="1" key="1">
    <citation type="submission" date="2017-07" db="EMBL/GenBank/DDBJ databases">
        <title>Taro Niue Genome Assembly and Annotation.</title>
        <authorList>
            <person name="Atibalentja N."/>
            <person name="Keating K."/>
            <person name="Fields C.J."/>
        </authorList>
    </citation>
    <scope>NUCLEOTIDE SEQUENCE</scope>
    <source>
        <strain evidence="1">Niue_2</strain>
        <tissue evidence="1">Leaf</tissue>
    </source>
</reference>
<proteinExistence type="predicted"/>
<organism evidence="1 2">
    <name type="scientific">Colocasia esculenta</name>
    <name type="common">Wild taro</name>
    <name type="synonym">Arum esculentum</name>
    <dbReference type="NCBI Taxonomy" id="4460"/>
    <lineage>
        <taxon>Eukaryota</taxon>
        <taxon>Viridiplantae</taxon>
        <taxon>Streptophyta</taxon>
        <taxon>Embryophyta</taxon>
        <taxon>Tracheophyta</taxon>
        <taxon>Spermatophyta</taxon>
        <taxon>Magnoliopsida</taxon>
        <taxon>Liliopsida</taxon>
        <taxon>Araceae</taxon>
        <taxon>Aroideae</taxon>
        <taxon>Colocasieae</taxon>
        <taxon>Colocasia</taxon>
    </lineage>
</organism>
<accession>A0A843UIL1</accession>
<evidence type="ECO:0000313" key="2">
    <source>
        <dbReference type="Proteomes" id="UP000652761"/>
    </source>
</evidence>
<comment type="caution">
    <text evidence="1">The sequence shown here is derived from an EMBL/GenBank/DDBJ whole genome shotgun (WGS) entry which is preliminary data.</text>
</comment>
<dbReference type="EMBL" id="NMUH01000611">
    <property type="protein sequence ID" value="MQL82127.1"/>
    <property type="molecule type" value="Genomic_DNA"/>
</dbReference>